<proteinExistence type="predicted"/>
<comment type="caution">
    <text evidence="1">The sequence shown here is derived from an EMBL/GenBank/DDBJ whole genome shotgun (WGS) entry which is preliminary data.</text>
</comment>
<evidence type="ECO:0000313" key="1">
    <source>
        <dbReference type="EMBL" id="KAB8035798.1"/>
    </source>
</evidence>
<gene>
    <name evidence="1" type="ORF">GCL60_16345</name>
</gene>
<dbReference type="Proteomes" id="UP000437748">
    <property type="component" value="Unassembled WGS sequence"/>
</dbReference>
<accession>A0A6N6VMR9</accession>
<dbReference type="RefSeq" id="WP_153421823.1">
    <property type="nucleotide sequence ID" value="NZ_WFLM01000009.1"/>
</dbReference>
<evidence type="ECO:0000313" key="2">
    <source>
        <dbReference type="Proteomes" id="UP000437748"/>
    </source>
</evidence>
<reference evidence="1 2" key="1">
    <citation type="submission" date="2019-10" db="EMBL/GenBank/DDBJ databases">
        <title>New species of Slilvanegrellaceae.</title>
        <authorList>
            <person name="Pitt A."/>
            <person name="Hahn M.W."/>
        </authorList>
    </citation>
    <scope>NUCLEOTIDE SEQUENCE [LARGE SCALE GENOMIC DNA]</scope>
    <source>
        <strain evidence="1 2">SP-Ram-0.45-NSY-1</strain>
    </source>
</reference>
<dbReference type="AlphaFoldDB" id="A0A6N6VMR9"/>
<dbReference type="EMBL" id="WFLM01000009">
    <property type="protein sequence ID" value="KAB8035798.1"/>
    <property type="molecule type" value="Genomic_DNA"/>
</dbReference>
<sequence>MTKSLNILPFQKINLLKLNPKDEVLLSDGQIRKVKKVEFDTIKNKTFLDITFDKKVTGYINSKLKSNNQLYYSNGNHIEEENGSCINIIGIIKRKNPIKLTDKYSNYTREDLIYQLDNLIQCQRKLVNQ</sequence>
<name>A0A6N6VMR9_9BACT</name>
<keyword evidence="2" id="KW-1185">Reference proteome</keyword>
<protein>
    <submittedName>
        <fullName evidence="1">Uncharacterized protein</fullName>
    </submittedName>
</protein>
<organism evidence="1 2">
    <name type="scientific">Silvanigrella paludirubra</name>
    <dbReference type="NCBI Taxonomy" id="2499159"/>
    <lineage>
        <taxon>Bacteria</taxon>
        <taxon>Pseudomonadati</taxon>
        <taxon>Bdellovibrionota</taxon>
        <taxon>Oligoflexia</taxon>
        <taxon>Silvanigrellales</taxon>
        <taxon>Silvanigrellaceae</taxon>
        <taxon>Silvanigrella</taxon>
    </lineage>
</organism>